<reference evidence="4" key="1">
    <citation type="submission" date="2018-06" db="EMBL/GenBank/DDBJ databases">
        <authorList>
            <person name="Zhirakovskaya E."/>
        </authorList>
    </citation>
    <scope>NUCLEOTIDE SEQUENCE</scope>
</reference>
<dbReference type="Pfam" id="PF25583">
    <property type="entry name" value="WCX"/>
    <property type="match status" value="1"/>
</dbReference>
<dbReference type="InterPro" id="IPR036390">
    <property type="entry name" value="WH_DNA-bd_sf"/>
</dbReference>
<dbReference type="PANTHER" id="PTHR34580:SF1">
    <property type="entry name" value="PROTEIN PAFC"/>
    <property type="match status" value="1"/>
</dbReference>
<dbReference type="PROSITE" id="PS51000">
    <property type="entry name" value="HTH_DEOR_2"/>
    <property type="match status" value="1"/>
</dbReference>
<keyword evidence="1" id="KW-0805">Transcription regulation</keyword>
<dbReference type="EMBL" id="UOEU01001095">
    <property type="protein sequence ID" value="VAW43499.1"/>
    <property type="molecule type" value="Genomic_DNA"/>
</dbReference>
<keyword evidence="2" id="KW-0804">Transcription</keyword>
<dbReference type="AlphaFoldDB" id="A0A3B0W2H0"/>
<dbReference type="Pfam" id="PF13280">
    <property type="entry name" value="WYL"/>
    <property type="match status" value="1"/>
</dbReference>
<dbReference type="GO" id="GO:0003700">
    <property type="term" value="F:DNA-binding transcription factor activity"/>
    <property type="evidence" value="ECO:0007669"/>
    <property type="project" value="InterPro"/>
</dbReference>
<dbReference type="Gene3D" id="1.10.10.10">
    <property type="entry name" value="Winged helix-like DNA-binding domain superfamily/Winged helix DNA-binding domain"/>
    <property type="match status" value="1"/>
</dbReference>
<dbReference type="InterPro" id="IPR026881">
    <property type="entry name" value="WYL_dom"/>
</dbReference>
<dbReference type="InterPro" id="IPR001034">
    <property type="entry name" value="DeoR_HTH"/>
</dbReference>
<protein>
    <submittedName>
        <fullName evidence="4">Transcriptional regulator, DeoR family</fullName>
    </submittedName>
</protein>
<evidence type="ECO:0000313" key="4">
    <source>
        <dbReference type="EMBL" id="VAW43499.1"/>
    </source>
</evidence>
<dbReference type="Pfam" id="PF08279">
    <property type="entry name" value="HTH_11"/>
    <property type="match status" value="1"/>
</dbReference>
<evidence type="ECO:0000256" key="1">
    <source>
        <dbReference type="ARBA" id="ARBA00023015"/>
    </source>
</evidence>
<accession>A0A3B0W2H0</accession>
<dbReference type="InterPro" id="IPR036388">
    <property type="entry name" value="WH-like_DNA-bd_sf"/>
</dbReference>
<sequence length="343" mass="38152">MRADRLISLLMLLQTNGRMTADALAKRLEVSPRTIYRDLDALSGAGVPVYAERGPHGGCMLMESYRTNLTGLNEKEVQALFMFTVPGLLADLGAEKASEAAMLKLMASLPAPFQQDAAFVQQRLHLDPAAWFQPDEAVPFLSLLQTAVWQNKRVRMTYRRGDGQWVKRLLDPYGLVAKASVWYVVGTIYGDMIQVYRVSRVVEAALTGSQFSRPDAFDLAAFWQQWRNQFEAQQNSLLVTLRVPSDSGPLLARLFGEGIVNSLLASQDSPKDVAHSLISLTFDSMESACRQLLGLGTAVEVLTPHALRQMLYEHAQLAMRQYQQYLASEPEVLPYEVSGVKPA</sequence>
<name>A0A3B0W2H0_9ZZZZ</name>
<dbReference type="InterPro" id="IPR051534">
    <property type="entry name" value="CBASS_pafABC_assoc_protein"/>
</dbReference>
<evidence type="ECO:0000256" key="2">
    <source>
        <dbReference type="ARBA" id="ARBA00023163"/>
    </source>
</evidence>
<dbReference type="SUPFAM" id="SSF46785">
    <property type="entry name" value="Winged helix' DNA-binding domain"/>
    <property type="match status" value="1"/>
</dbReference>
<dbReference type="InterPro" id="IPR013196">
    <property type="entry name" value="HTH_11"/>
</dbReference>
<dbReference type="InterPro" id="IPR057727">
    <property type="entry name" value="WCX_dom"/>
</dbReference>
<dbReference type="PROSITE" id="PS52050">
    <property type="entry name" value="WYL"/>
    <property type="match status" value="1"/>
</dbReference>
<gene>
    <name evidence="4" type="ORF">MNBD_CHLOROFLEXI01-2579</name>
</gene>
<feature type="domain" description="HTH deoR-type" evidence="3">
    <location>
        <begin position="2"/>
        <end position="61"/>
    </location>
</feature>
<proteinExistence type="predicted"/>
<organism evidence="4">
    <name type="scientific">hydrothermal vent metagenome</name>
    <dbReference type="NCBI Taxonomy" id="652676"/>
    <lineage>
        <taxon>unclassified sequences</taxon>
        <taxon>metagenomes</taxon>
        <taxon>ecological metagenomes</taxon>
    </lineage>
</organism>
<evidence type="ECO:0000259" key="3">
    <source>
        <dbReference type="PROSITE" id="PS51000"/>
    </source>
</evidence>
<dbReference type="PANTHER" id="PTHR34580">
    <property type="match status" value="1"/>
</dbReference>